<gene>
    <name evidence="1" type="ORF">NCTC11645_03808</name>
</gene>
<dbReference type="EMBL" id="UGHD01000006">
    <property type="protein sequence ID" value="STO99011.1"/>
    <property type="molecule type" value="Genomic_DNA"/>
</dbReference>
<proteinExistence type="predicted"/>
<evidence type="ECO:0000313" key="2">
    <source>
        <dbReference type="Proteomes" id="UP000254512"/>
    </source>
</evidence>
<reference evidence="1 2" key="1">
    <citation type="submission" date="2018-06" db="EMBL/GenBank/DDBJ databases">
        <authorList>
            <consortium name="Pathogen Informatics"/>
            <person name="Doyle S."/>
        </authorList>
    </citation>
    <scope>NUCLEOTIDE SEQUENCE [LARGE SCALE GENOMIC DNA]</scope>
    <source>
        <strain evidence="1 2">NCTC11645</strain>
    </source>
</reference>
<name>A0A377J8M4_GRIHO</name>
<dbReference type="Proteomes" id="UP000254512">
    <property type="component" value="Unassembled WGS sequence"/>
</dbReference>
<protein>
    <submittedName>
        <fullName evidence="1">Uncharacterized protein</fullName>
    </submittedName>
</protein>
<accession>A0A377J8M4</accession>
<organism evidence="1 2">
    <name type="scientific">Grimontia hollisae</name>
    <name type="common">Vibrio hollisae</name>
    <dbReference type="NCBI Taxonomy" id="673"/>
    <lineage>
        <taxon>Bacteria</taxon>
        <taxon>Pseudomonadati</taxon>
        <taxon>Pseudomonadota</taxon>
        <taxon>Gammaproteobacteria</taxon>
        <taxon>Vibrionales</taxon>
        <taxon>Vibrionaceae</taxon>
        <taxon>Grimontia</taxon>
    </lineage>
</organism>
<sequence length="63" mass="6930">MKAAFLANSGQLFAASGQDLMGISLMADIPDQVIKWRVIHIVKRHSQFDRTKTRGKVATGMAD</sequence>
<evidence type="ECO:0000313" key="1">
    <source>
        <dbReference type="EMBL" id="STO99011.1"/>
    </source>
</evidence>
<dbReference type="AlphaFoldDB" id="A0A377J8M4"/>